<gene>
    <name evidence="8" type="ORF">DFO67_1034</name>
</gene>
<evidence type="ECO:0000313" key="9">
    <source>
        <dbReference type="Proteomes" id="UP000294489"/>
    </source>
</evidence>
<dbReference type="Pfam" id="PF21342">
    <property type="entry name" value="SoxA-TsdA_cyt-c"/>
    <property type="match status" value="1"/>
</dbReference>
<evidence type="ECO:0000256" key="4">
    <source>
        <dbReference type="PROSITE-ProRule" id="PRU00433"/>
    </source>
</evidence>
<evidence type="ECO:0000256" key="5">
    <source>
        <dbReference type="SAM" id="MobiDB-lite"/>
    </source>
</evidence>
<proteinExistence type="predicted"/>
<keyword evidence="6" id="KW-0732">Signal</keyword>
<dbReference type="Proteomes" id="UP000294489">
    <property type="component" value="Unassembled WGS sequence"/>
</dbReference>
<dbReference type="SUPFAM" id="SSF46626">
    <property type="entry name" value="Cytochrome c"/>
    <property type="match status" value="2"/>
</dbReference>
<dbReference type="InterPro" id="IPR051459">
    <property type="entry name" value="Cytochrome_c-type_DH"/>
</dbReference>
<evidence type="ECO:0000256" key="2">
    <source>
        <dbReference type="ARBA" id="ARBA00022723"/>
    </source>
</evidence>
<evidence type="ECO:0000256" key="1">
    <source>
        <dbReference type="ARBA" id="ARBA00022617"/>
    </source>
</evidence>
<dbReference type="GO" id="GO:0046872">
    <property type="term" value="F:metal ion binding"/>
    <property type="evidence" value="ECO:0007669"/>
    <property type="project" value="UniProtKB-KW"/>
</dbReference>
<evidence type="ECO:0000259" key="7">
    <source>
        <dbReference type="PROSITE" id="PS51007"/>
    </source>
</evidence>
<dbReference type="PROSITE" id="PS51007">
    <property type="entry name" value="CYTC"/>
    <property type="match status" value="2"/>
</dbReference>
<dbReference type="GO" id="GO:0009055">
    <property type="term" value="F:electron transfer activity"/>
    <property type="evidence" value="ECO:0007669"/>
    <property type="project" value="InterPro"/>
</dbReference>
<dbReference type="GO" id="GO:0020037">
    <property type="term" value="F:heme binding"/>
    <property type="evidence" value="ECO:0007669"/>
    <property type="project" value="InterPro"/>
</dbReference>
<dbReference type="InterPro" id="IPR036909">
    <property type="entry name" value="Cyt_c-like_dom_sf"/>
</dbReference>
<dbReference type="EMBL" id="SOEC01000003">
    <property type="protein sequence ID" value="TDX31407.1"/>
    <property type="molecule type" value="Genomic_DNA"/>
</dbReference>
<evidence type="ECO:0000256" key="6">
    <source>
        <dbReference type="SAM" id="SignalP"/>
    </source>
</evidence>
<dbReference type="RefSeq" id="WP_208324610.1">
    <property type="nucleotide sequence ID" value="NZ_SOEC01000003.1"/>
</dbReference>
<reference evidence="8 9" key="1">
    <citation type="submission" date="2019-03" db="EMBL/GenBank/DDBJ databases">
        <title>Freshwater and sediment microbial communities from various areas in North America, analyzing microbe dynamics in response to fracking.</title>
        <authorList>
            <person name="Lamendella R."/>
        </authorList>
    </citation>
    <scope>NUCLEOTIDE SEQUENCE [LARGE SCALE GENOMIC DNA]</scope>
    <source>
        <strain evidence="8 9">6_TX</strain>
    </source>
</reference>
<evidence type="ECO:0000313" key="8">
    <source>
        <dbReference type="EMBL" id="TDX31407.1"/>
    </source>
</evidence>
<accession>A0A4R8FWU4</accession>
<keyword evidence="1 4" id="KW-0349">Heme</keyword>
<feature type="chain" id="PRO_5020375615" evidence="6">
    <location>
        <begin position="26"/>
        <end position="319"/>
    </location>
</feature>
<feature type="region of interest" description="Disordered" evidence="5">
    <location>
        <begin position="290"/>
        <end position="319"/>
    </location>
</feature>
<dbReference type="Gene3D" id="1.10.760.10">
    <property type="entry name" value="Cytochrome c-like domain"/>
    <property type="match status" value="2"/>
</dbReference>
<feature type="domain" description="Cytochrome c" evidence="7">
    <location>
        <begin position="184"/>
        <end position="269"/>
    </location>
</feature>
<dbReference type="PANTHER" id="PTHR35008:SF9">
    <property type="entry name" value="CYTOCHROME C DOMAIN-CONTAINING PROTEIN"/>
    <property type="match status" value="1"/>
</dbReference>
<dbReference type="InterPro" id="IPR009056">
    <property type="entry name" value="Cyt_c-like_dom"/>
</dbReference>
<organism evidence="8 9">
    <name type="scientific">Modicisalibacter xianhensis</name>
    <dbReference type="NCBI Taxonomy" id="442341"/>
    <lineage>
        <taxon>Bacteria</taxon>
        <taxon>Pseudomonadati</taxon>
        <taxon>Pseudomonadota</taxon>
        <taxon>Gammaproteobacteria</taxon>
        <taxon>Oceanospirillales</taxon>
        <taxon>Halomonadaceae</taxon>
        <taxon>Modicisalibacter</taxon>
    </lineage>
</organism>
<name>A0A4R8FWU4_9GAMM</name>
<dbReference type="Pfam" id="PF13442">
    <property type="entry name" value="Cytochrome_CBB3"/>
    <property type="match status" value="1"/>
</dbReference>
<sequence length="319" mass="34875">MRKLPKSFRLAMGIMLANVTLSASAKDAQPERDYQVPLPPAPSGEAVFQPPLESAIPDNQYGDMVRKGRDLFVDTQQLRGTHVFNEQNCSNCHLDAGRMANSAPMWAAFGMYPAYRGKNDKVNTLAERIQGCFTYSMNGIPPETGSEPLVALETYFHWLATGAPVNQAMPGRGYAKLETPQGGYDPERGAQVYAEQCAVCHGADGAGQQVGDRQVFPPLWGDGAYNWGAGMHRVNTAAAFIKANMPLGKPYSLSDEDAWDVAAFINSHERPQDPRRRGMESLEATDRTFHQHSGYYGDVTGGQRLGDHDNYGANPGSDE</sequence>
<feature type="domain" description="Cytochrome c" evidence="7">
    <location>
        <begin position="75"/>
        <end position="160"/>
    </location>
</feature>
<dbReference type="PANTHER" id="PTHR35008">
    <property type="entry name" value="BLL4482 PROTEIN-RELATED"/>
    <property type="match status" value="1"/>
</dbReference>
<evidence type="ECO:0000256" key="3">
    <source>
        <dbReference type="ARBA" id="ARBA00023004"/>
    </source>
</evidence>
<comment type="caution">
    <text evidence="8">The sequence shown here is derived from an EMBL/GenBank/DDBJ whole genome shotgun (WGS) entry which is preliminary data.</text>
</comment>
<keyword evidence="3 4" id="KW-0408">Iron</keyword>
<dbReference type="AlphaFoldDB" id="A0A4R8FWU4"/>
<feature type="signal peptide" evidence="6">
    <location>
        <begin position="1"/>
        <end position="25"/>
    </location>
</feature>
<keyword evidence="2 4" id="KW-0479">Metal-binding</keyword>
<protein>
    <submittedName>
        <fullName evidence="8">Thiosulfate dehydrogenase</fullName>
    </submittedName>
</protein>